<dbReference type="SMART" id="SM00812">
    <property type="entry name" value="Alpha_L_fucos"/>
    <property type="match status" value="1"/>
</dbReference>
<organism evidence="9 10">
    <name type="scientific">Flavobacterium cupriresistens</name>
    <dbReference type="NCBI Taxonomy" id="2893885"/>
    <lineage>
        <taxon>Bacteria</taxon>
        <taxon>Pseudomonadati</taxon>
        <taxon>Bacteroidota</taxon>
        <taxon>Flavobacteriia</taxon>
        <taxon>Flavobacteriales</taxon>
        <taxon>Flavobacteriaceae</taxon>
        <taxon>Flavobacterium</taxon>
    </lineage>
</organism>
<dbReference type="SUPFAM" id="SSF51445">
    <property type="entry name" value="(Trans)glycosidases"/>
    <property type="match status" value="1"/>
</dbReference>
<keyword evidence="4 7" id="KW-0732">Signal</keyword>
<dbReference type="EMBL" id="JAWXVI010000014">
    <property type="protein sequence ID" value="MDX6191927.1"/>
    <property type="molecule type" value="Genomic_DNA"/>
</dbReference>
<proteinExistence type="inferred from homology"/>
<sequence>MKANILTFFIALLSTVSFAQQPQRPADIYEASKVYEYPTDPLVLKKLEKWRDQKFGIMMHWGIYSVEGIRESWLLCNEPRFVRDSNVVYEDYKKWYWSLSEKMNPTKFDPDKWAEISQKAGMKYVVFTTKHHDGFNMFDTKESDYGITKGPFAKNPKADVTKFIFEAYRKKGMMIGAYFSKPDWHSEYFWWPRYATTDRNVNYDGNKNPWRWKKFQNFTYNQISELMHHYGAIDVLWLDGGWVRPLEQGKKRPEGFSLYPDFSQDINMPEITRMSREAQPGILIVDRTVHGPYENYRTPEQSIPKEQINDPWETCMTLGKGWGYRKNDKIKSATHIIHKLTEVVAKGGNFLLNVGPTPEGEFPEEVTACLEKVGQWLKQNGEAIYATRTSAIYNDENIWFTQSKDGKVKYAIACLKEDTPVPASLQWKGIIPTKSTLKLLSTGKTLKWKQTGDKIEVSLPKDLVGKNIPALAFSIR</sequence>
<comment type="function">
    <text evidence="1">Alpha-L-fucosidase is responsible for hydrolyzing the alpha-1,6-linked fucose joined to the reducing-end N-acetylglucosamine of the carbohydrate moieties of glycoproteins.</text>
</comment>
<keyword evidence="5" id="KW-0378">Hydrolase</keyword>
<accession>A0ABU4RH77</accession>
<dbReference type="EC" id="3.2.1.51" evidence="3"/>
<dbReference type="InterPro" id="IPR000933">
    <property type="entry name" value="Glyco_hydro_29"/>
</dbReference>
<dbReference type="PANTHER" id="PTHR10030:SF37">
    <property type="entry name" value="ALPHA-L-FUCOSIDASE-RELATED"/>
    <property type="match status" value="1"/>
</dbReference>
<evidence type="ECO:0000256" key="1">
    <source>
        <dbReference type="ARBA" id="ARBA00004071"/>
    </source>
</evidence>
<dbReference type="Proteomes" id="UP001273350">
    <property type="component" value="Unassembled WGS sequence"/>
</dbReference>
<keyword evidence="10" id="KW-1185">Reference proteome</keyword>
<protein>
    <recommendedName>
        <fullName evidence="3">alpha-L-fucosidase</fullName>
        <ecNumber evidence="3">3.2.1.51</ecNumber>
    </recommendedName>
</protein>
<dbReference type="Gene3D" id="3.20.20.80">
    <property type="entry name" value="Glycosidases"/>
    <property type="match status" value="1"/>
</dbReference>
<comment type="similarity">
    <text evidence="2">Belongs to the glycosyl hydrolase 29 family.</text>
</comment>
<feature type="domain" description="Glycoside hydrolase family 29 N-terminal" evidence="8">
    <location>
        <begin position="30"/>
        <end position="382"/>
    </location>
</feature>
<dbReference type="PANTHER" id="PTHR10030">
    <property type="entry name" value="ALPHA-L-FUCOSIDASE"/>
    <property type="match status" value="1"/>
</dbReference>
<evidence type="ECO:0000256" key="6">
    <source>
        <dbReference type="ARBA" id="ARBA00023295"/>
    </source>
</evidence>
<feature type="signal peptide" evidence="7">
    <location>
        <begin position="1"/>
        <end position="19"/>
    </location>
</feature>
<dbReference type="InterPro" id="IPR016286">
    <property type="entry name" value="FUC_metazoa-typ"/>
</dbReference>
<evidence type="ECO:0000256" key="2">
    <source>
        <dbReference type="ARBA" id="ARBA00007951"/>
    </source>
</evidence>
<dbReference type="Pfam" id="PF01120">
    <property type="entry name" value="Alpha_L_fucos"/>
    <property type="match status" value="1"/>
</dbReference>
<dbReference type="PRINTS" id="PR00741">
    <property type="entry name" value="GLHYDRLASE29"/>
</dbReference>
<evidence type="ECO:0000256" key="7">
    <source>
        <dbReference type="SAM" id="SignalP"/>
    </source>
</evidence>
<dbReference type="PIRSF" id="PIRSF001092">
    <property type="entry name" value="Alpha-L-fucosidase"/>
    <property type="match status" value="1"/>
</dbReference>
<name>A0ABU4RH77_9FLAO</name>
<reference evidence="9 10" key="1">
    <citation type="submission" date="2023-11" db="EMBL/GenBank/DDBJ databases">
        <title>Unpublished Manusciprt.</title>
        <authorList>
            <person name="Saticioglu I.B."/>
            <person name="Ay H."/>
            <person name="Ajmi N."/>
            <person name="Altun S."/>
            <person name="Duman M."/>
        </authorList>
    </citation>
    <scope>NUCLEOTIDE SEQUENCE [LARGE SCALE GENOMIC DNA]</scope>
    <source>
        <strain evidence="9 10">Fl-318</strain>
    </source>
</reference>
<dbReference type="InterPro" id="IPR017853">
    <property type="entry name" value="GH"/>
</dbReference>
<dbReference type="InterPro" id="IPR057739">
    <property type="entry name" value="Glyco_hydro_29_N"/>
</dbReference>
<keyword evidence="6" id="KW-0326">Glycosidase</keyword>
<comment type="caution">
    <text evidence="9">The sequence shown here is derived from an EMBL/GenBank/DDBJ whole genome shotgun (WGS) entry which is preliminary data.</text>
</comment>
<evidence type="ECO:0000256" key="4">
    <source>
        <dbReference type="ARBA" id="ARBA00022729"/>
    </source>
</evidence>
<evidence type="ECO:0000256" key="5">
    <source>
        <dbReference type="ARBA" id="ARBA00022801"/>
    </source>
</evidence>
<feature type="chain" id="PRO_5046551180" description="alpha-L-fucosidase" evidence="7">
    <location>
        <begin position="20"/>
        <end position="476"/>
    </location>
</feature>
<evidence type="ECO:0000259" key="8">
    <source>
        <dbReference type="Pfam" id="PF01120"/>
    </source>
</evidence>
<dbReference type="Gene3D" id="2.60.40.1180">
    <property type="entry name" value="Golgi alpha-mannosidase II"/>
    <property type="match status" value="1"/>
</dbReference>
<evidence type="ECO:0000256" key="3">
    <source>
        <dbReference type="ARBA" id="ARBA00012662"/>
    </source>
</evidence>
<evidence type="ECO:0000313" key="10">
    <source>
        <dbReference type="Proteomes" id="UP001273350"/>
    </source>
</evidence>
<evidence type="ECO:0000313" key="9">
    <source>
        <dbReference type="EMBL" id="MDX6191927.1"/>
    </source>
</evidence>
<dbReference type="InterPro" id="IPR013780">
    <property type="entry name" value="Glyco_hydro_b"/>
</dbReference>
<dbReference type="RefSeq" id="WP_230004791.1">
    <property type="nucleotide sequence ID" value="NZ_CP087134.1"/>
</dbReference>
<gene>
    <name evidence="9" type="ORF">SGQ83_21435</name>
</gene>